<dbReference type="PROSITE" id="PS51740">
    <property type="entry name" value="SPOVT_ABRB"/>
    <property type="match status" value="1"/>
</dbReference>
<keyword evidence="1" id="KW-0238">DNA-binding</keyword>
<keyword evidence="4" id="KW-1185">Reference proteome</keyword>
<dbReference type="RefSeq" id="WP_082259685.1">
    <property type="nucleotide sequence ID" value="NZ_CP046980.1"/>
</dbReference>
<reference evidence="3" key="1">
    <citation type="submission" date="2020-11" db="EMBL/GenBank/DDBJ databases">
        <title>Sequencing the genomes of 1000 actinobacteria strains.</title>
        <authorList>
            <person name="Klenk H.-P."/>
        </authorList>
    </citation>
    <scope>NUCLEOTIDE SEQUENCE</scope>
    <source>
        <strain evidence="3">DSM 45632</strain>
    </source>
</reference>
<dbReference type="SMART" id="SM00966">
    <property type="entry name" value="SpoVT_AbrB"/>
    <property type="match status" value="1"/>
</dbReference>
<accession>A0A931DZK2</accession>
<dbReference type="GO" id="GO:0003677">
    <property type="term" value="F:DNA binding"/>
    <property type="evidence" value="ECO:0007669"/>
    <property type="project" value="UniProtKB-UniRule"/>
</dbReference>
<dbReference type="InterPro" id="IPR007159">
    <property type="entry name" value="SpoVT-AbrB_dom"/>
</dbReference>
<dbReference type="AlphaFoldDB" id="A0A931DZK2"/>
<evidence type="ECO:0000256" key="1">
    <source>
        <dbReference type="PROSITE-ProRule" id="PRU01076"/>
    </source>
</evidence>
<protein>
    <submittedName>
        <fullName evidence="3">AbrB family looped-hinge helix DNA binding protein</fullName>
    </submittedName>
</protein>
<gene>
    <name evidence="3" type="ORF">IW254_000056</name>
</gene>
<evidence type="ECO:0000259" key="2">
    <source>
        <dbReference type="PROSITE" id="PS51740"/>
    </source>
</evidence>
<feature type="domain" description="SpoVT-AbrB" evidence="2">
    <location>
        <begin position="1"/>
        <end position="54"/>
    </location>
</feature>
<evidence type="ECO:0000313" key="4">
    <source>
        <dbReference type="Proteomes" id="UP000658613"/>
    </source>
</evidence>
<evidence type="ECO:0000313" key="3">
    <source>
        <dbReference type="EMBL" id="MBG6121087.1"/>
    </source>
</evidence>
<name>A0A931DZK2_9CORY</name>
<dbReference type="Gene3D" id="2.10.260.10">
    <property type="match status" value="1"/>
</dbReference>
<dbReference type="SUPFAM" id="SSF89447">
    <property type="entry name" value="AbrB/MazE/MraZ-like"/>
    <property type="match status" value="1"/>
</dbReference>
<organism evidence="3 4">
    <name type="scientific">Corynebacterium aquatimens</name>
    <dbReference type="NCBI Taxonomy" id="1190508"/>
    <lineage>
        <taxon>Bacteria</taxon>
        <taxon>Bacillati</taxon>
        <taxon>Actinomycetota</taxon>
        <taxon>Actinomycetes</taxon>
        <taxon>Mycobacteriales</taxon>
        <taxon>Corynebacteriaceae</taxon>
        <taxon>Corynebacterium</taxon>
    </lineage>
</organism>
<dbReference type="EMBL" id="JADOUE010000001">
    <property type="protein sequence ID" value="MBG6121087.1"/>
    <property type="molecule type" value="Genomic_DNA"/>
</dbReference>
<comment type="caution">
    <text evidence="3">The sequence shown here is derived from an EMBL/GenBank/DDBJ whole genome shotgun (WGS) entry which is preliminary data.</text>
</comment>
<proteinExistence type="predicted"/>
<dbReference type="InterPro" id="IPR037914">
    <property type="entry name" value="SpoVT-AbrB_sf"/>
</dbReference>
<dbReference type="Proteomes" id="UP000658613">
    <property type="component" value="Unassembled WGS sequence"/>
</dbReference>
<dbReference type="NCBIfam" id="TIGR01439">
    <property type="entry name" value="lp_hng_hel_AbrB"/>
    <property type="match status" value="1"/>
</dbReference>
<sequence length="79" mass="8133">MEARIDSGGRLLLPKMLRDTLGLTPGSIVDVSAYGTGLTVIPSGRTASIETTSEGFLVARGTGTVTDEDVLALIDAGRV</sequence>